<evidence type="ECO:0000256" key="1">
    <source>
        <dbReference type="ARBA" id="ARBA00004418"/>
    </source>
</evidence>
<feature type="binding site" description="covalent" evidence="8">
    <location>
        <position position="218"/>
    </location>
    <ligand>
        <name>heme c</name>
        <dbReference type="ChEBI" id="CHEBI:61717"/>
        <label>2</label>
    </ligand>
</feature>
<dbReference type="PIRSF" id="PIRSF000294">
    <property type="entry name" value="Cytochrome-c_peroxidase"/>
    <property type="match status" value="1"/>
</dbReference>
<evidence type="ECO:0000259" key="10">
    <source>
        <dbReference type="PROSITE" id="PS51007"/>
    </source>
</evidence>
<dbReference type="SUPFAM" id="SSF46626">
    <property type="entry name" value="Cytochrome c"/>
    <property type="match status" value="2"/>
</dbReference>
<dbReference type="GO" id="GO:0009055">
    <property type="term" value="F:electron transfer activity"/>
    <property type="evidence" value="ECO:0007669"/>
    <property type="project" value="InterPro"/>
</dbReference>
<dbReference type="OrthoDB" id="9805202at2"/>
<evidence type="ECO:0000256" key="5">
    <source>
        <dbReference type="ARBA" id="ARBA00022764"/>
    </source>
</evidence>
<dbReference type="Gene3D" id="1.10.760.10">
    <property type="entry name" value="Cytochrome c-like domain"/>
    <property type="match status" value="2"/>
</dbReference>
<evidence type="ECO:0000256" key="4">
    <source>
        <dbReference type="ARBA" id="ARBA00022729"/>
    </source>
</evidence>
<dbReference type="InterPro" id="IPR051395">
    <property type="entry name" value="Cytochrome_c_Peroxidase/MauG"/>
</dbReference>
<dbReference type="GO" id="GO:0042597">
    <property type="term" value="C:periplasmic space"/>
    <property type="evidence" value="ECO:0007669"/>
    <property type="project" value="UniProtKB-SubCell"/>
</dbReference>
<protein>
    <submittedName>
        <fullName evidence="11">Cytochrome c peroxidase</fullName>
    </submittedName>
</protein>
<dbReference type="EMBL" id="FNAN01000001">
    <property type="protein sequence ID" value="SDD55217.1"/>
    <property type="molecule type" value="Genomic_DNA"/>
</dbReference>
<comment type="PTM">
    <text evidence="8">Binds 2 heme groups per subunit.</text>
</comment>
<keyword evidence="2 8" id="KW-0349">Heme</keyword>
<evidence type="ECO:0000313" key="12">
    <source>
        <dbReference type="Proteomes" id="UP000198748"/>
    </source>
</evidence>
<keyword evidence="12" id="KW-1185">Reference proteome</keyword>
<evidence type="ECO:0000256" key="3">
    <source>
        <dbReference type="ARBA" id="ARBA00022723"/>
    </source>
</evidence>
<dbReference type="InterPro" id="IPR036909">
    <property type="entry name" value="Cyt_c-like_dom_sf"/>
</dbReference>
<dbReference type="GO" id="GO:0004130">
    <property type="term" value="F:cytochrome-c peroxidase activity"/>
    <property type="evidence" value="ECO:0007669"/>
    <property type="project" value="TreeGrafter"/>
</dbReference>
<evidence type="ECO:0000256" key="9">
    <source>
        <dbReference type="PIRSR" id="PIRSR000294-2"/>
    </source>
</evidence>
<dbReference type="Pfam" id="PF03150">
    <property type="entry name" value="CCP_MauG"/>
    <property type="match status" value="1"/>
</dbReference>
<dbReference type="AlphaFoldDB" id="A0A1G6VQC8"/>
<dbReference type="GO" id="GO:0046872">
    <property type="term" value="F:metal ion binding"/>
    <property type="evidence" value="ECO:0007669"/>
    <property type="project" value="UniProtKB-KW"/>
</dbReference>
<keyword evidence="7 9" id="KW-0408">Iron</keyword>
<evidence type="ECO:0000256" key="6">
    <source>
        <dbReference type="ARBA" id="ARBA00023002"/>
    </source>
</evidence>
<evidence type="ECO:0000313" key="11">
    <source>
        <dbReference type="EMBL" id="SDD55217.1"/>
    </source>
</evidence>
<keyword evidence="6" id="KW-0560">Oxidoreductase</keyword>
<dbReference type="GO" id="GO:0020037">
    <property type="term" value="F:heme binding"/>
    <property type="evidence" value="ECO:0007669"/>
    <property type="project" value="InterPro"/>
</dbReference>
<dbReference type="PANTHER" id="PTHR30600">
    <property type="entry name" value="CYTOCHROME C PEROXIDASE-RELATED"/>
    <property type="match status" value="1"/>
</dbReference>
<dbReference type="Proteomes" id="UP000198748">
    <property type="component" value="Unassembled WGS sequence"/>
</dbReference>
<gene>
    <name evidence="11" type="ORF">SAMN04487996_101300</name>
</gene>
<dbReference type="PROSITE" id="PS51007">
    <property type="entry name" value="CYTC"/>
    <property type="match status" value="2"/>
</dbReference>
<proteinExistence type="predicted"/>
<feature type="binding site" description="axial binding residue" evidence="9">
    <location>
        <position position="68"/>
    </location>
    <ligand>
        <name>heme c</name>
        <dbReference type="ChEBI" id="CHEBI:61717"/>
        <label>1</label>
    </ligand>
    <ligandPart>
        <name>Fe</name>
        <dbReference type="ChEBI" id="CHEBI:18248"/>
    </ligandPart>
</feature>
<keyword evidence="5" id="KW-0574">Periplasm</keyword>
<feature type="domain" description="Cytochrome c" evidence="10">
    <location>
        <begin position="42"/>
        <end position="182"/>
    </location>
</feature>
<organism evidence="11 12">
    <name type="scientific">Dyadobacter soli</name>
    <dbReference type="NCBI Taxonomy" id="659014"/>
    <lineage>
        <taxon>Bacteria</taxon>
        <taxon>Pseudomonadati</taxon>
        <taxon>Bacteroidota</taxon>
        <taxon>Cytophagia</taxon>
        <taxon>Cytophagales</taxon>
        <taxon>Spirosomataceae</taxon>
        <taxon>Dyadobacter</taxon>
    </lineage>
</organism>
<feature type="binding site" description="covalent" evidence="8">
    <location>
        <position position="221"/>
    </location>
    <ligand>
        <name>heme c</name>
        <dbReference type="ChEBI" id="CHEBI:61717"/>
        <label>2</label>
    </ligand>
</feature>
<keyword evidence="4" id="KW-0732">Signal</keyword>
<dbReference type="RefSeq" id="WP_090145988.1">
    <property type="nucleotide sequence ID" value="NZ_FNAN01000001.1"/>
</dbReference>
<keyword evidence="3 9" id="KW-0479">Metal-binding</keyword>
<sequence>MPVDYRKSVLLLILLIGSVAALYGWTSDAEHTQTTQKELDSLRYMLGESLFFDKRLSVTGTKSCATCHNPELAFTDGYRKSPGALADLHFRNTPTLLNVSRQNYLNWANPDVVSLTDQMDGPLFGTQPIEMGLAKKDTAILTKLSSNPSYASALQALFPQPGGHRLNWEEVKALLAVYVRTLNSFASPYDLYKTGDRNAISSSARAGEQLFFSAAYGCSNCHRPPTFGADSTMPMQEQFANVGLYNHGDGNYPAEDQGLYQVTRRVEDKGKFKIPTLRNLQYTVPYFHDGSAADLGEALAVFEQGGRNVTYGPWQGDGRKNSFKHALIRPVKMNTQEKQALLDFLQSLNDTITYSPKRLAIPHEEISGMF</sequence>
<feature type="binding site" description="axial binding residue" evidence="9">
    <location>
        <position position="222"/>
    </location>
    <ligand>
        <name>heme c</name>
        <dbReference type="ChEBI" id="CHEBI:61717"/>
        <label>2</label>
    </ligand>
    <ligandPart>
        <name>Fe</name>
        <dbReference type="ChEBI" id="CHEBI:18248"/>
    </ligandPart>
</feature>
<name>A0A1G6VQC8_9BACT</name>
<accession>A0A1G6VQC8</accession>
<feature type="binding site" description="covalent" evidence="8">
    <location>
        <position position="64"/>
    </location>
    <ligand>
        <name>heme c</name>
        <dbReference type="ChEBI" id="CHEBI:61717"/>
        <label>1</label>
    </ligand>
</feature>
<evidence type="ECO:0000256" key="2">
    <source>
        <dbReference type="ARBA" id="ARBA00022617"/>
    </source>
</evidence>
<dbReference type="InterPro" id="IPR009056">
    <property type="entry name" value="Cyt_c-like_dom"/>
</dbReference>
<dbReference type="InterPro" id="IPR004852">
    <property type="entry name" value="Di-haem_cyt_c_peroxidsae"/>
</dbReference>
<dbReference type="STRING" id="659014.SAMN04487996_101300"/>
<evidence type="ECO:0000256" key="8">
    <source>
        <dbReference type="PIRSR" id="PIRSR000294-1"/>
    </source>
</evidence>
<comment type="cofactor">
    <cofactor evidence="8">
        <name>heme</name>
        <dbReference type="ChEBI" id="CHEBI:30413"/>
    </cofactor>
    <text evidence="8">Binds 2 heme groups.</text>
</comment>
<feature type="binding site" description="covalent" evidence="8">
    <location>
        <position position="67"/>
    </location>
    <ligand>
        <name>heme c</name>
        <dbReference type="ChEBI" id="CHEBI:61717"/>
        <label>1</label>
    </ligand>
</feature>
<comment type="subcellular location">
    <subcellularLocation>
        <location evidence="1">Periplasm</location>
    </subcellularLocation>
</comment>
<evidence type="ECO:0000256" key="7">
    <source>
        <dbReference type="ARBA" id="ARBA00023004"/>
    </source>
</evidence>
<dbReference type="InterPro" id="IPR026259">
    <property type="entry name" value="MauG/Cytc_peroxidase"/>
</dbReference>
<keyword evidence="11" id="KW-0575">Peroxidase</keyword>
<reference evidence="12" key="1">
    <citation type="submission" date="2016-10" db="EMBL/GenBank/DDBJ databases">
        <authorList>
            <person name="Varghese N."/>
            <person name="Submissions S."/>
        </authorList>
    </citation>
    <scope>NUCLEOTIDE SEQUENCE [LARGE SCALE GENOMIC DNA]</scope>
    <source>
        <strain evidence="12">DSM 25329</strain>
    </source>
</reference>
<feature type="domain" description="Cytochrome c" evidence="10">
    <location>
        <begin position="202"/>
        <end position="349"/>
    </location>
</feature>